<sequence>MCRVGLDILPCRCVVVLLPGATQIACDKGVLPCSQVHALGDQKAPVNWCAHVNPRVNDPLRDRTRNNGAKLLISKAPSKLGYSLWLCFEGCTATTGHYSQFPSRLNQADRKVAVGCVLYLIEQGQVLQSMGVSRQDSFRYHPGFANEKNSCIARFKSWHNAYVDKLRKNKTTLFPPIAGMPPLRVHRVPKVHCSQKRGTLMRRFEEFGWDTPIHE</sequence>
<reference evidence="1" key="1">
    <citation type="journal article" date="2020" name="Stud. Mycol.">
        <title>101 Dothideomycetes genomes: a test case for predicting lifestyles and emergence of pathogens.</title>
        <authorList>
            <person name="Haridas S."/>
            <person name="Albert R."/>
            <person name="Binder M."/>
            <person name="Bloem J."/>
            <person name="Labutti K."/>
            <person name="Salamov A."/>
            <person name="Andreopoulos B."/>
            <person name="Baker S."/>
            <person name="Barry K."/>
            <person name="Bills G."/>
            <person name="Bluhm B."/>
            <person name="Cannon C."/>
            <person name="Castanera R."/>
            <person name="Culley D."/>
            <person name="Daum C."/>
            <person name="Ezra D."/>
            <person name="Gonzalez J."/>
            <person name="Henrissat B."/>
            <person name="Kuo A."/>
            <person name="Liang C."/>
            <person name="Lipzen A."/>
            <person name="Lutzoni F."/>
            <person name="Magnuson J."/>
            <person name="Mondo S."/>
            <person name="Nolan M."/>
            <person name="Ohm R."/>
            <person name="Pangilinan J."/>
            <person name="Park H.-J."/>
            <person name="Ramirez L."/>
            <person name="Alfaro M."/>
            <person name="Sun H."/>
            <person name="Tritt A."/>
            <person name="Yoshinaga Y."/>
            <person name="Zwiers L.-H."/>
            <person name="Turgeon B."/>
            <person name="Goodwin S."/>
            <person name="Spatafora J."/>
            <person name="Crous P."/>
            <person name="Grigoriev I."/>
        </authorList>
    </citation>
    <scope>NUCLEOTIDE SEQUENCE</scope>
    <source>
        <strain evidence="1">CBS 115976</strain>
    </source>
</reference>
<proteinExistence type="predicted"/>
<protein>
    <submittedName>
        <fullName evidence="1">Uncharacterized protein</fullName>
    </submittedName>
</protein>
<dbReference type="AlphaFoldDB" id="A0A6A6TV04"/>
<accession>A0A6A6TV04</accession>
<evidence type="ECO:0000313" key="2">
    <source>
        <dbReference type="Proteomes" id="UP000799302"/>
    </source>
</evidence>
<keyword evidence="2" id="KW-1185">Reference proteome</keyword>
<organism evidence="1 2">
    <name type="scientific">Microthyrium microscopicum</name>
    <dbReference type="NCBI Taxonomy" id="703497"/>
    <lineage>
        <taxon>Eukaryota</taxon>
        <taxon>Fungi</taxon>
        <taxon>Dikarya</taxon>
        <taxon>Ascomycota</taxon>
        <taxon>Pezizomycotina</taxon>
        <taxon>Dothideomycetes</taxon>
        <taxon>Dothideomycetes incertae sedis</taxon>
        <taxon>Microthyriales</taxon>
        <taxon>Microthyriaceae</taxon>
        <taxon>Microthyrium</taxon>
    </lineage>
</organism>
<dbReference type="Proteomes" id="UP000799302">
    <property type="component" value="Unassembled WGS sequence"/>
</dbReference>
<dbReference type="EMBL" id="MU004244">
    <property type="protein sequence ID" value="KAF2663662.1"/>
    <property type="molecule type" value="Genomic_DNA"/>
</dbReference>
<evidence type="ECO:0000313" key="1">
    <source>
        <dbReference type="EMBL" id="KAF2663662.1"/>
    </source>
</evidence>
<gene>
    <name evidence="1" type="ORF">BT63DRAFT_418573</name>
</gene>
<name>A0A6A6TV04_9PEZI</name>